<dbReference type="Gene3D" id="3.30.70.270">
    <property type="match status" value="1"/>
</dbReference>
<dbReference type="PROSITE" id="PS50887">
    <property type="entry name" value="GGDEF"/>
    <property type="match status" value="1"/>
</dbReference>
<dbReference type="SUPFAM" id="SSF55073">
    <property type="entry name" value="Nucleotide cyclase"/>
    <property type="match status" value="1"/>
</dbReference>
<dbReference type="CDD" id="cd01948">
    <property type="entry name" value="EAL"/>
    <property type="match status" value="1"/>
</dbReference>
<dbReference type="Gene3D" id="3.20.20.450">
    <property type="entry name" value="EAL domain"/>
    <property type="match status" value="1"/>
</dbReference>
<organism evidence="4">
    <name type="scientific">Pseudoalteromonas translucida KMM 520</name>
    <dbReference type="NCBI Taxonomy" id="1315283"/>
    <lineage>
        <taxon>Bacteria</taxon>
        <taxon>Pseudomonadati</taxon>
        <taxon>Pseudomonadota</taxon>
        <taxon>Gammaproteobacteria</taxon>
        <taxon>Alteromonadales</taxon>
        <taxon>Pseudoalteromonadaceae</taxon>
        <taxon>Pseudoalteromonas</taxon>
    </lineage>
</organism>
<dbReference type="SMART" id="SM00052">
    <property type="entry name" value="EAL"/>
    <property type="match status" value="1"/>
</dbReference>
<evidence type="ECO:0000259" key="2">
    <source>
        <dbReference type="PROSITE" id="PS50883"/>
    </source>
</evidence>
<dbReference type="InterPro" id="IPR035919">
    <property type="entry name" value="EAL_sf"/>
</dbReference>
<dbReference type="InterPro" id="IPR000160">
    <property type="entry name" value="GGDEF_dom"/>
</dbReference>
<dbReference type="InterPro" id="IPR043128">
    <property type="entry name" value="Rev_trsase/Diguanyl_cyclase"/>
</dbReference>
<protein>
    <recommendedName>
        <fullName evidence="6">Diguanylate cyclase/phosphodiesterase</fullName>
    </recommendedName>
</protein>
<dbReference type="InterPro" id="IPR029787">
    <property type="entry name" value="Nucleotide_cyclase"/>
</dbReference>
<evidence type="ECO:0000313" key="4">
    <source>
        <dbReference type="EMBL" id="ALS35058.1"/>
    </source>
</evidence>
<dbReference type="InterPro" id="IPR001633">
    <property type="entry name" value="EAL_dom"/>
</dbReference>
<evidence type="ECO:0008006" key="6">
    <source>
        <dbReference type="Google" id="ProtNLM"/>
    </source>
</evidence>
<dbReference type="CDD" id="cd01949">
    <property type="entry name" value="GGDEF"/>
    <property type="match status" value="1"/>
</dbReference>
<evidence type="ECO:0000259" key="3">
    <source>
        <dbReference type="PROSITE" id="PS50887"/>
    </source>
</evidence>
<accession>A0A0U2X8L0</accession>
<dbReference type="PANTHER" id="PTHR44757:SF2">
    <property type="entry name" value="BIOFILM ARCHITECTURE MAINTENANCE PROTEIN MBAA"/>
    <property type="match status" value="1"/>
</dbReference>
<dbReference type="AlphaFoldDB" id="A0A0U2X8L0"/>
<name>A0A0U2X8L0_9GAMM</name>
<dbReference type="PROSITE" id="PS50883">
    <property type="entry name" value="EAL"/>
    <property type="match status" value="1"/>
</dbReference>
<feature type="domain" description="GGDEF" evidence="3">
    <location>
        <begin position="216"/>
        <end position="361"/>
    </location>
</feature>
<gene>
    <name evidence="4" type="ORF">PTRA_b0605</name>
</gene>
<dbReference type="Proteomes" id="UP000065261">
    <property type="component" value="Chromosome II"/>
</dbReference>
<dbReference type="SUPFAM" id="SSF141868">
    <property type="entry name" value="EAL domain-like"/>
    <property type="match status" value="1"/>
</dbReference>
<keyword evidence="1" id="KW-0812">Transmembrane</keyword>
<feature type="transmembrane region" description="Helical" evidence="1">
    <location>
        <begin position="12"/>
        <end position="29"/>
    </location>
</feature>
<dbReference type="PANTHER" id="PTHR44757">
    <property type="entry name" value="DIGUANYLATE CYCLASE DGCP"/>
    <property type="match status" value="1"/>
</dbReference>
<dbReference type="NCBIfam" id="TIGR00254">
    <property type="entry name" value="GGDEF"/>
    <property type="match status" value="1"/>
</dbReference>
<keyword evidence="1" id="KW-1133">Transmembrane helix</keyword>
<dbReference type="InterPro" id="IPR052155">
    <property type="entry name" value="Biofilm_reg_signaling"/>
</dbReference>
<dbReference type="KEGG" id="ptn:PTRA_b0605"/>
<evidence type="ECO:0000256" key="1">
    <source>
        <dbReference type="SAM" id="Phobius"/>
    </source>
</evidence>
<dbReference type="SMART" id="SM00267">
    <property type="entry name" value="GGDEF"/>
    <property type="match status" value="1"/>
</dbReference>
<proteinExistence type="predicted"/>
<dbReference type="Pfam" id="PF00990">
    <property type="entry name" value="GGDEF"/>
    <property type="match status" value="1"/>
</dbReference>
<reference evidence="4 5" key="1">
    <citation type="submission" date="2015-03" db="EMBL/GenBank/DDBJ databases">
        <authorList>
            <person name="Murphy D."/>
        </authorList>
    </citation>
    <scope>NUCLEOTIDE SEQUENCE [LARGE SCALE GENOMIC DNA]</scope>
    <source>
        <strain evidence="4 5">KMM 520</strain>
    </source>
</reference>
<keyword evidence="1" id="KW-0472">Membrane</keyword>
<feature type="transmembrane region" description="Helical" evidence="1">
    <location>
        <begin position="96"/>
        <end position="121"/>
    </location>
</feature>
<sequence>MDLLVNKLKSINVIIIMAISLCFSINIGISNQIDKINLFHSNIDVRHFEINTTPLTLAPWYNPVLNGYYIVKQNNITFIVLKTSETEFIAVKANDLILITLTSPRNLFIFFVIFLSGFVYLKKERKKHYYTSKITHLNQQADTLLKAFNLQTKSAASANSITRLSESINTLNSHVEHYVKQTQTSIYQDKLTLLIDRHAYIKHIDRQISQVSVENLKCALLFIDLDGFKKVNDSFGHSFGDEILVQVATRLANVLRHNKLNNINLANQLEQNLSRLGGDEFSIFIESVESEAQVLDVARHVLNELEKDFVLGNKIIKISASIGIAKYPESASTPQALLQLADVAMYRAKHDGKGIFKVYSPEMGNKMRRYHYLLEELRLAVARKDFYLNFQPIVHVEDCMIDYFEALTRWNHSIEGMISPVEFIPIAEESNLILELGDWIMLEACRQMAAWHNAGLRKVRISVNVSGVQLKHRSIYDWVMATLTKTGLSPNSLMLEITESTLIKADAFIIKELEKLRKEGITIAIDDFGTGFSSLSTLADLPIDVIKIDRSFITQANKSKKYLDILNTICELGQKLGLKIVAEGVEEPAQFELVKRIGVNSVQGYLVSRPESSVNVGNKLLNKNVSNMSGSGTSAWEISS</sequence>
<feature type="domain" description="EAL" evidence="2">
    <location>
        <begin position="370"/>
        <end position="624"/>
    </location>
</feature>
<evidence type="ECO:0000313" key="5">
    <source>
        <dbReference type="Proteomes" id="UP000065261"/>
    </source>
</evidence>
<dbReference type="PATRIC" id="fig|1315283.4.peg.3647"/>
<dbReference type="EMBL" id="CP011035">
    <property type="protein sequence ID" value="ALS35058.1"/>
    <property type="molecule type" value="Genomic_DNA"/>
</dbReference>
<dbReference type="Pfam" id="PF00563">
    <property type="entry name" value="EAL"/>
    <property type="match status" value="1"/>
</dbReference>